<keyword evidence="2" id="KW-1185">Reference proteome</keyword>
<dbReference type="PANTHER" id="PTHR35179">
    <property type="entry name" value="PROTEIN CBG02620"/>
    <property type="match status" value="1"/>
</dbReference>
<evidence type="ECO:0008006" key="3">
    <source>
        <dbReference type="Google" id="ProtNLM"/>
    </source>
</evidence>
<accession>A0A9P6CPK2</accession>
<name>A0A9P6CPK2_9AGAR</name>
<proteinExistence type="predicted"/>
<dbReference type="OrthoDB" id="420564at2759"/>
<sequence>MTDSPWRNSIVMAPSGRSFGGQGAPGFRPRPASMSYSRISITQESLPPDLDIMEGLNETPFETITIPGVEPNQGDVAVTDCKYIGSYNWIKGDAPTILVPGSPPLWQNRAAPYTIPPDTGVYFSDQNGYRMPKATLLPLIMAVNKQAEMYKRTPFDWSSVDIVTDRNGLRKLTRWVVGGEEVREFRIDLQLAGENTLLMNRWEKRNRENFSGRTYGFSFEKASTIPAPACKDSTGHHRIITYDLNGLRMVVRFEVDACIPPPAKYPRKSISSVDELTNSMNAITLSQSVARSSQHLTVLEGGSEVSPTAVVELVTRSQTSMKLYGFNWKEAYPQLFFSQTAHHFLAIHQRGRFTEIKKDKLTSEEMQAVEKDAQNELKKVRLALDVIKGIVVKHGKKGRLSLVCQNGELKVYSRVNEEGCLPESAMRFFELS</sequence>
<comment type="caution">
    <text evidence="1">The sequence shown here is derived from an EMBL/GenBank/DDBJ whole genome shotgun (WGS) entry which is preliminary data.</text>
</comment>
<dbReference type="AlphaFoldDB" id="A0A9P6CPK2"/>
<protein>
    <recommendedName>
        <fullName evidence="3">Geranylgeranyl pyrophosphate synthetase</fullName>
    </recommendedName>
</protein>
<gene>
    <name evidence="1" type="ORF">BDN70DRAFT_962726</name>
</gene>
<evidence type="ECO:0000313" key="1">
    <source>
        <dbReference type="EMBL" id="KAF9474022.1"/>
    </source>
</evidence>
<dbReference type="EMBL" id="MU155401">
    <property type="protein sequence ID" value="KAF9474022.1"/>
    <property type="molecule type" value="Genomic_DNA"/>
</dbReference>
<dbReference type="Proteomes" id="UP000807469">
    <property type="component" value="Unassembled WGS sequence"/>
</dbReference>
<dbReference type="PANTHER" id="PTHR35179:SF2">
    <property type="entry name" value="START DOMAIN-CONTAINING PROTEIN"/>
    <property type="match status" value="1"/>
</dbReference>
<reference evidence="1" key="1">
    <citation type="submission" date="2020-11" db="EMBL/GenBank/DDBJ databases">
        <authorList>
            <consortium name="DOE Joint Genome Institute"/>
            <person name="Ahrendt S."/>
            <person name="Riley R."/>
            <person name="Andreopoulos W."/>
            <person name="Labutti K."/>
            <person name="Pangilinan J."/>
            <person name="Ruiz-Duenas F.J."/>
            <person name="Barrasa J.M."/>
            <person name="Sanchez-Garcia M."/>
            <person name="Camarero S."/>
            <person name="Miyauchi S."/>
            <person name="Serrano A."/>
            <person name="Linde D."/>
            <person name="Babiker R."/>
            <person name="Drula E."/>
            <person name="Ayuso-Fernandez I."/>
            <person name="Pacheco R."/>
            <person name="Padilla G."/>
            <person name="Ferreira P."/>
            <person name="Barriuso J."/>
            <person name="Kellner H."/>
            <person name="Castanera R."/>
            <person name="Alfaro M."/>
            <person name="Ramirez L."/>
            <person name="Pisabarro A.G."/>
            <person name="Kuo A."/>
            <person name="Tritt A."/>
            <person name="Lipzen A."/>
            <person name="He G."/>
            <person name="Yan M."/>
            <person name="Ng V."/>
            <person name="Cullen D."/>
            <person name="Martin F."/>
            <person name="Rosso M.-N."/>
            <person name="Henrissat B."/>
            <person name="Hibbett D."/>
            <person name="Martinez A.T."/>
            <person name="Grigoriev I.V."/>
        </authorList>
    </citation>
    <scope>NUCLEOTIDE SEQUENCE</scope>
    <source>
        <strain evidence="1">CIRM-BRFM 674</strain>
    </source>
</reference>
<organism evidence="1 2">
    <name type="scientific">Pholiota conissans</name>
    <dbReference type="NCBI Taxonomy" id="109636"/>
    <lineage>
        <taxon>Eukaryota</taxon>
        <taxon>Fungi</taxon>
        <taxon>Dikarya</taxon>
        <taxon>Basidiomycota</taxon>
        <taxon>Agaricomycotina</taxon>
        <taxon>Agaricomycetes</taxon>
        <taxon>Agaricomycetidae</taxon>
        <taxon>Agaricales</taxon>
        <taxon>Agaricineae</taxon>
        <taxon>Strophariaceae</taxon>
        <taxon>Pholiota</taxon>
    </lineage>
</organism>
<evidence type="ECO:0000313" key="2">
    <source>
        <dbReference type="Proteomes" id="UP000807469"/>
    </source>
</evidence>